<evidence type="ECO:0000259" key="3">
    <source>
        <dbReference type="PROSITE" id="PS50975"/>
    </source>
</evidence>
<evidence type="ECO:0000313" key="4">
    <source>
        <dbReference type="EMBL" id="HAN26502.1"/>
    </source>
</evidence>
<dbReference type="Pfam" id="PF14397">
    <property type="entry name" value="ATPgrasp_ST"/>
    <property type="match status" value="1"/>
</dbReference>
<organism evidence="4 5">
    <name type="scientific">Haliea salexigens</name>
    <dbReference type="NCBI Taxonomy" id="287487"/>
    <lineage>
        <taxon>Bacteria</taxon>
        <taxon>Pseudomonadati</taxon>
        <taxon>Pseudomonadota</taxon>
        <taxon>Gammaproteobacteria</taxon>
        <taxon>Cellvibrionales</taxon>
        <taxon>Halieaceae</taxon>
        <taxon>Haliea</taxon>
    </lineage>
</organism>
<dbReference type="PANTHER" id="PTHR21621:SF0">
    <property type="entry name" value="BETA-CITRYLGLUTAMATE SYNTHASE B-RELATED"/>
    <property type="match status" value="1"/>
</dbReference>
<evidence type="ECO:0000256" key="1">
    <source>
        <dbReference type="ARBA" id="ARBA00023211"/>
    </source>
</evidence>
<dbReference type="SUPFAM" id="SSF56059">
    <property type="entry name" value="Glutathione synthetase ATP-binding domain-like"/>
    <property type="match status" value="1"/>
</dbReference>
<keyword evidence="2" id="KW-0547">Nucleotide-binding</keyword>
<evidence type="ECO:0000256" key="2">
    <source>
        <dbReference type="PROSITE-ProRule" id="PRU00409"/>
    </source>
</evidence>
<gene>
    <name evidence="4" type="ORF">DCP75_02005</name>
</gene>
<reference evidence="4 5" key="1">
    <citation type="journal article" date="2018" name="Nat. Biotechnol.">
        <title>A standardized bacterial taxonomy based on genome phylogeny substantially revises the tree of life.</title>
        <authorList>
            <person name="Parks D.H."/>
            <person name="Chuvochina M."/>
            <person name="Waite D.W."/>
            <person name="Rinke C."/>
            <person name="Skarshewski A."/>
            <person name="Chaumeil P.A."/>
            <person name="Hugenholtz P."/>
        </authorList>
    </citation>
    <scope>NUCLEOTIDE SEQUENCE [LARGE SCALE GENOMIC DNA]</scope>
    <source>
        <strain evidence="4">UBA9158</strain>
    </source>
</reference>
<comment type="caution">
    <text evidence="4">The sequence shown here is derived from an EMBL/GenBank/DDBJ whole genome shotgun (WGS) entry which is preliminary data.</text>
</comment>
<sequence>MKLVKPSVLRERGILGMNRRNLTFIGANNPRRNYQLVDNKLLTKKAALERNVVVPELYGVIEHQFQINRMLEMLEGREAFVIKPVQGSGGKGILVITSRDGDHFVKSSGGVIDDRDLRRHTSNILAGLHSLGGRNDAAMIEALIDFNPLLAEYSYEGVPDIRVIVFRGVPVMAMMRCATHASDGKANLHQGAVGVGLDIGEGFSVAAVQHGSLVTHHPDTGACFKSLRLPDWDAILDLAASCAEMTGLGYLGADIVLDRTRGPMLLELNARPGLAIQVANQEGLIHRLGIAAEIARTAADHDARIREAKMRFHRPEAVLQASDRAFPRDC</sequence>
<keyword evidence="2" id="KW-0067">ATP-binding</keyword>
<dbReference type="Gene3D" id="3.30.470.20">
    <property type="entry name" value="ATP-grasp fold, B domain"/>
    <property type="match status" value="1"/>
</dbReference>
<dbReference type="PROSITE" id="PS50975">
    <property type="entry name" value="ATP_GRASP"/>
    <property type="match status" value="1"/>
</dbReference>
<dbReference type="GO" id="GO:0005737">
    <property type="term" value="C:cytoplasm"/>
    <property type="evidence" value="ECO:0007669"/>
    <property type="project" value="TreeGrafter"/>
</dbReference>
<dbReference type="PANTHER" id="PTHR21621">
    <property type="entry name" value="RIBOSOMAL PROTEIN S6 MODIFICATION PROTEIN"/>
    <property type="match status" value="1"/>
</dbReference>
<dbReference type="GO" id="GO:0005524">
    <property type="term" value="F:ATP binding"/>
    <property type="evidence" value="ECO:0007669"/>
    <property type="project" value="UniProtKB-UniRule"/>
</dbReference>
<dbReference type="NCBIfam" id="TIGR02291">
    <property type="entry name" value="rimK_rel_E_lig"/>
    <property type="match status" value="1"/>
</dbReference>
<dbReference type="GO" id="GO:0018169">
    <property type="term" value="F:ribosomal S6-glutamic acid ligase activity"/>
    <property type="evidence" value="ECO:0007669"/>
    <property type="project" value="TreeGrafter"/>
</dbReference>
<dbReference type="GO" id="GO:0046872">
    <property type="term" value="F:metal ion binding"/>
    <property type="evidence" value="ECO:0007669"/>
    <property type="project" value="InterPro"/>
</dbReference>
<name>A0A3C1KIL2_9GAMM</name>
<dbReference type="GO" id="GO:0009432">
    <property type="term" value="P:SOS response"/>
    <property type="evidence" value="ECO:0007669"/>
    <property type="project" value="TreeGrafter"/>
</dbReference>
<dbReference type="STRING" id="1121937.GCA_000423125_01267"/>
<dbReference type="Proteomes" id="UP000259273">
    <property type="component" value="Unassembled WGS sequence"/>
</dbReference>
<protein>
    <submittedName>
        <fullName evidence="4">Alpha-L-glutamate ligase-like protein</fullName>
    </submittedName>
</protein>
<keyword evidence="4" id="KW-0436">Ligase</keyword>
<proteinExistence type="predicted"/>
<feature type="domain" description="ATP-grasp" evidence="3">
    <location>
        <begin position="44"/>
        <end position="299"/>
    </location>
</feature>
<accession>A0A3C1KIL2</accession>
<dbReference type="InterPro" id="IPR011758">
    <property type="entry name" value="RimK-rel_E_lig"/>
</dbReference>
<keyword evidence="1" id="KW-0464">Manganese</keyword>
<dbReference type="EMBL" id="DMND01000038">
    <property type="protein sequence ID" value="HAN26502.1"/>
    <property type="molecule type" value="Genomic_DNA"/>
</dbReference>
<dbReference type="AlphaFoldDB" id="A0A3C1KIL2"/>
<dbReference type="InterPro" id="IPR011761">
    <property type="entry name" value="ATP-grasp"/>
</dbReference>
<evidence type="ECO:0000313" key="5">
    <source>
        <dbReference type="Proteomes" id="UP000259273"/>
    </source>
</evidence>
<dbReference type="InterPro" id="IPR039523">
    <property type="entry name" value="RimK-rel_E_lig_ATP-grasp"/>
</dbReference>